<gene>
    <name evidence="1" type="ORF">G8Z56_003724</name>
</gene>
<organism evidence="1">
    <name type="scientific">Salmonella enterica</name>
    <name type="common">Salmonella choleraesuis</name>
    <dbReference type="NCBI Taxonomy" id="28901"/>
    <lineage>
        <taxon>Bacteria</taxon>
        <taxon>Pseudomonadati</taxon>
        <taxon>Pseudomonadota</taxon>
        <taxon>Gammaproteobacteria</taxon>
        <taxon>Enterobacterales</taxon>
        <taxon>Enterobacteriaceae</taxon>
        <taxon>Salmonella</taxon>
    </lineage>
</organism>
<comment type="caution">
    <text evidence="1">The sequence shown here is derived from an EMBL/GenBank/DDBJ whole genome shotgun (WGS) entry which is preliminary data.</text>
</comment>
<reference evidence="1" key="1">
    <citation type="journal article" date="2018" name="Genome Biol.">
        <title>SKESA: strategic k-mer extension for scrupulous assemblies.</title>
        <authorList>
            <person name="Souvorov A."/>
            <person name="Agarwala R."/>
            <person name="Lipman D.J."/>
        </authorList>
    </citation>
    <scope>NUCLEOTIDE SEQUENCE</scope>
    <source>
        <strain evidence="1">MA.1090600297</strain>
    </source>
</reference>
<accession>A0A762BWW4</accession>
<dbReference type="EMBL" id="DAAYBQ010000017">
    <property type="protein sequence ID" value="HAG3504813.1"/>
    <property type="molecule type" value="Genomic_DNA"/>
</dbReference>
<sequence>MHADFYSLITSLIDIPLYPDFVPESATLPAASYLLVSAPEERTLDDNADLQTEGWQIRISGTTRAEANTLADQLRTGLRGAKSAVYQRIVIDSRTDESRTPGLNVAAVRIDITATLRTVS</sequence>
<dbReference type="AlphaFoldDB" id="A0A762BWW4"/>
<reference evidence="1" key="2">
    <citation type="submission" date="2020-02" db="EMBL/GenBank/DDBJ databases">
        <authorList>
            <consortium name="NCBI Pathogen Detection Project"/>
        </authorList>
    </citation>
    <scope>NUCLEOTIDE SEQUENCE</scope>
    <source>
        <strain evidence="1">MA.1090600297</strain>
    </source>
</reference>
<protein>
    <recommendedName>
        <fullName evidence="2">DUF3168 domain-containing protein</fullName>
    </recommendedName>
</protein>
<evidence type="ECO:0008006" key="2">
    <source>
        <dbReference type="Google" id="ProtNLM"/>
    </source>
</evidence>
<evidence type="ECO:0000313" key="1">
    <source>
        <dbReference type="EMBL" id="HAG3504813.1"/>
    </source>
</evidence>
<proteinExistence type="predicted"/>
<name>A0A762BWW4_SALER</name>